<feature type="transmembrane region" description="Helical" evidence="1">
    <location>
        <begin position="7"/>
        <end position="28"/>
    </location>
</feature>
<evidence type="ECO:0000313" key="3">
    <source>
        <dbReference type="Proteomes" id="UP000034491"/>
    </source>
</evidence>
<dbReference type="AlphaFoldDB" id="A0A0M2RFE3"/>
<reference evidence="2 3" key="1">
    <citation type="submission" date="2015-03" db="EMBL/GenBank/DDBJ databases">
        <title>Genome sequence of Kiloniella sp. P1-1, isolated from the gut microflora of Pacific white shrimp, Penaeus vannamei.</title>
        <authorList>
            <person name="Shao Z."/>
            <person name="Wang L."/>
            <person name="Li X."/>
        </authorList>
    </citation>
    <scope>NUCLEOTIDE SEQUENCE [LARGE SCALE GENOMIC DNA]</scope>
    <source>
        <strain evidence="2 3">P1-1</strain>
    </source>
</reference>
<name>A0A0M2RFE3_9PROT</name>
<gene>
    <name evidence="2" type="ORF">WH95_01270</name>
</gene>
<sequence length="108" mass="12431">MRLGRALNLESIFSTLFMIAMVAFWNVISRVFVGIFYEIVVLSLWKICKWWGQLWIKAIRFVFPQSLRTGTYYSKTTAVVGSLLAIAINPVSISMVVYHWHETGLLLT</sequence>
<feature type="transmembrane region" description="Helical" evidence="1">
    <location>
        <begin position="77"/>
        <end position="100"/>
    </location>
</feature>
<keyword evidence="1" id="KW-1133">Transmembrane helix</keyword>
<evidence type="ECO:0000256" key="1">
    <source>
        <dbReference type="SAM" id="Phobius"/>
    </source>
</evidence>
<dbReference type="Proteomes" id="UP000034491">
    <property type="component" value="Unassembled WGS sequence"/>
</dbReference>
<keyword evidence="1" id="KW-0812">Transmembrane</keyword>
<organism evidence="2 3">
    <name type="scientific">Kiloniella litopenaei</name>
    <dbReference type="NCBI Taxonomy" id="1549748"/>
    <lineage>
        <taxon>Bacteria</taxon>
        <taxon>Pseudomonadati</taxon>
        <taxon>Pseudomonadota</taxon>
        <taxon>Alphaproteobacteria</taxon>
        <taxon>Rhodospirillales</taxon>
        <taxon>Kiloniellaceae</taxon>
        <taxon>Kiloniella</taxon>
    </lineage>
</organism>
<keyword evidence="1" id="KW-0472">Membrane</keyword>
<proteinExistence type="predicted"/>
<protein>
    <submittedName>
        <fullName evidence="2">Uncharacterized protein</fullName>
    </submittedName>
</protein>
<keyword evidence="3" id="KW-1185">Reference proteome</keyword>
<dbReference type="EMBL" id="LANI01000001">
    <property type="protein sequence ID" value="KKJ78735.1"/>
    <property type="molecule type" value="Genomic_DNA"/>
</dbReference>
<evidence type="ECO:0000313" key="2">
    <source>
        <dbReference type="EMBL" id="KKJ78735.1"/>
    </source>
</evidence>
<accession>A0A0M2RFE3</accession>
<comment type="caution">
    <text evidence="2">The sequence shown here is derived from an EMBL/GenBank/DDBJ whole genome shotgun (WGS) entry which is preliminary data.</text>
</comment>